<gene>
    <name evidence="5" type="ORF">IDJ75_20545</name>
</gene>
<keyword evidence="6" id="KW-1185">Reference proteome</keyword>
<dbReference type="InterPro" id="IPR013216">
    <property type="entry name" value="Methyltransf_11"/>
</dbReference>
<dbReference type="Gene3D" id="3.40.50.150">
    <property type="entry name" value="Vaccinia Virus protein VP39"/>
    <property type="match status" value="1"/>
</dbReference>
<dbReference type="SUPFAM" id="SSF53335">
    <property type="entry name" value="S-adenosyl-L-methionine-dependent methyltransferases"/>
    <property type="match status" value="1"/>
</dbReference>
<evidence type="ECO:0000259" key="4">
    <source>
        <dbReference type="Pfam" id="PF08241"/>
    </source>
</evidence>
<name>A0ABR7XAU3_9SPHI</name>
<dbReference type="InterPro" id="IPR029063">
    <property type="entry name" value="SAM-dependent_MTases_sf"/>
</dbReference>
<organism evidence="5 6">
    <name type="scientific">Mucilaginibacter rigui</name>
    <dbReference type="NCBI Taxonomy" id="534635"/>
    <lineage>
        <taxon>Bacteria</taxon>
        <taxon>Pseudomonadati</taxon>
        <taxon>Bacteroidota</taxon>
        <taxon>Sphingobacteriia</taxon>
        <taxon>Sphingobacteriales</taxon>
        <taxon>Sphingobacteriaceae</taxon>
        <taxon>Mucilaginibacter</taxon>
    </lineage>
</organism>
<evidence type="ECO:0000256" key="1">
    <source>
        <dbReference type="ARBA" id="ARBA00008361"/>
    </source>
</evidence>
<dbReference type="PANTHER" id="PTHR44942:SF4">
    <property type="entry name" value="METHYLTRANSFERASE TYPE 11 DOMAIN-CONTAINING PROTEIN"/>
    <property type="match status" value="1"/>
</dbReference>
<dbReference type="Proteomes" id="UP000618754">
    <property type="component" value="Unassembled WGS sequence"/>
</dbReference>
<keyword evidence="3" id="KW-0808">Transferase</keyword>
<dbReference type="GO" id="GO:0032259">
    <property type="term" value="P:methylation"/>
    <property type="evidence" value="ECO:0007669"/>
    <property type="project" value="UniProtKB-KW"/>
</dbReference>
<dbReference type="Pfam" id="PF08241">
    <property type="entry name" value="Methyltransf_11"/>
    <property type="match status" value="1"/>
</dbReference>
<evidence type="ECO:0000313" key="5">
    <source>
        <dbReference type="EMBL" id="MBD1387685.1"/>
    </source>
</evidence>
<accession>A0ABR7XAU3</accession>
<dbReference type="InterPro" id="IPR051052">
    <property type="entry name" value="Diverse_substrate_MTase"/>
</dbReference>
<evidence type="ECO:0000256" key="2">
    <source>
        <dbReference type="ARBA" id="ARBA00022603"/>
    </source>
</evidence>
<dbReference type="RefSeq" id="WP_191177531.1">
    <property type="nucleotide sequence ID" value="NZ_JACWMW010000008.1"/>
</dbReference>
<reference evidence="5 6" key="1">
    <citation type="submission" date="2020-09" db="EMBL/GenBank/DDBJ databases">
        <title>Novel species of Mucilaginibacter isolated from a glacier on the Tibetan Plateau.</title>
        <authorList>
            <person name="Liu Q."/>
            <person name="Xin Y.-H."/>
        </authorList>
    </citation>
    <scope>NUCLEOTIDE SEQUENCE [LARGE SCALE GENOMIC DNA]</scope>
    <source>
        <strain evidence="5 6">CGMCC 1.13878</strain>
    </source>
</reference>
<dbReference type="PANTHER" id="PTHR44942">
    <property type="entry name" value="METHYLTRANSF_11 DOMAIN-CONTAINING PROTEIN"/>
    <property type="match status" value="1"/>
</dbReference>
<keyword evidence="2 5" id="KW-0489">Methyltransferase</keyword>
<evidence type="ECO:0000256" key="3">
    <source>
        <dbReference type="ARBA" id="ARBA00022679"/>
    </source>
</evidence>
<evidence type="ECO:0000313" key="6">
    <source>
        <dbReference type="Proteomes" id="UP000618754"/>
    </source>
</evidence>
<sequence length="255" mass="28863">MTTNSTTRFSNRVNDYVKYRPGYPAQIIGYLQQQYNLTTDKLIGDIGAGTGISTQLFLEAGYRIIAIEPNQPMRDKAIELLGNWPGFKAQNGTAEDTGLATESIDAVIAGQAFHWFDAGKTRTEFDRILKPNGLIALIWNERRTGSAFEQEYDELIIKHGKDYVQVDHRNIDADHIGSFFNPQPWQLKTFYNEQIFNFDGLKGRLASSSYMPTKDDEGYEAMITDLQALFDKYQQNGSITIQYDTNVYTGIVKPA</sequence>
<dbReference type="GO" id="GO:0008168">
    <property type="term" value="F:methyltransferase activity"/>
    <property type="evidence" value="ECO:0007669"/>
    <property type="project" value="UniProtKB-KW"/>
</dbReference>
<feature type="domain" description="Methyltransferase type 11" evidence="4">
    <location>
        <begin position="45"/>
        <end position="136"/>
    </location>
</feature>
<proteinExistence type="inferred from homology"/>
<protein>
    <submittedName>
        <fullName evidence="5">Class I SAM-dependent methyltransferase</fullName>
    </submittedName>
</protein>
<dbReference type="CDD" id="cd02440">
    <property type="entry name" value="AdoMet_MTases"/>
    <property type="match status" value="1"/>
</dbReference>
<comment type="caution">
    <text evidence="5">The sequence shown here is derived from an EMBL/GenBank/DDBJ whole genome shotgun (WGS) entry which is preliminary data.</text>
</comment>
<comment type="similarity">
    <text evidence="1">Belongs to the methyltransferase superfamily.</text>
</comment>
<dbReference type="EMBL" id="JACWMW010000008">
    <property type="protein sequence ID" value="MBD1387685.1"/>
    <property type="molecule type" value="Genomic_DNA"/>
</dbReference>